<sequence>MDINNNTINTVIKAIEIAQAALNITTNQNVIIGHLNKNSFPALCQADILQLSEDFSRVKKEFTQLKNYKTLEE</sequence>
<name>A0A644ZCS5_9ZZZZ</name>
<reference evidence="1" key="1">
    <citation type="submission" date="2019-08" db="EMBL/GenBank/DDBJ databases">
        <authorList>
            <person name="Kucharzyk K."/>
            <person name="Murdoch R.W."/>
            <person name="Higgins S."/>
            <person name="Loffler F."/>
        </authorList>
    </citation>
    <scope>NUCLEOTIDE SEQUENCE</scope>
</reference>
<organism evidence="1">
    <name type="scientific">bioreactor metagenome</name>
    <dbReference type="NCBI Taxonomy" id="1076179"/>
    <lineage>
        <taxon>unclassified sequences</taxon>
        <taxon>metagenomes</taxon>
        <taxon>ecological metagenomes</taxon>
    </lineage>
</organism>
<dbReference type="EMBL" id="VSSQ01008171">
    <property type="protein sequence ID" value="MPM38098.1"/>
    <property type="molecule type" value="Genomic_DNA"/>
</dbReference>
<comment type="caution">
    <text evidence="1">The sequence shown here is derived from an EMBL/GenBank/DDBJ whole genome shotgun (WGS) entry which is preliminary data.</text>
</comment>
<evidence type="ECO:0000313" key="1">
    <source>
        <dbReference type="EMBL" id="MPM38098.1"/>
    </source>
</evidence>
<protein>
    <submittedName>
        <fullName evidence="1">Uncharacterized protein</fullName>
    </submittedName>
</protein>
<dbReference type="AlphaFoldDB" id="A0A644ZCS5"/>
<proteinExistence type="predicted"/>
<accession>A0A644ZCS5</accession>
<gene>
    <name evidence="1" type="ORF">SDC9_84725</name>
</gene>